<dbReference type="Pfam" id="PF03466">
    <property type="entry name" value="LysR_substrate"/>
    <property type="match status" value="1"/>
</dbReference>
<dbReference type="FunFam" id="1.10.10.10:FF:000001">
    <property type="entry name" value="LysR family transcriptional regulator"/>
    <property type="match status" value="1"/>
</dbReference>
<comment type="similarity">
    <text evidence="1">Belongs to the LysR transcriptional regulatory family.</text>
</comment>
<dbReference type="KEGG" id="xyk:GT347_25350"/>
<name>A0A857JD33_9BURK</name>
<keyword evidence="4" id="KW-0804">Transcription</keyword>
<dbReference type="InterPro" id="IPR036388">
    <property type="entry name" value="WH-like_DNA-bd_sf"/>
</dbReference>
<evidence type="ECO:0000313" key="6">
    <source>
        <dbReference type="EMBL" id="QHJ01020.1"/>
    </source>
</evidence>
<dbReference type="PRINTS" id="PR00039">
    <property type="entry name" value="HTHLYSR"/>
</dbReference>
<dbReference type="InterPro" id="IPR005119">
    <property type="entry name" value="LysR_subst-bd"/>
</dbReference>
<evidence type="ECO:0000256" key="1">
    <source>
        <dbReference type="ARBA" id="ARBA00009437"/>
    </source>
</evidence>
<dbReference type="EMBL" id="CP047650">
    <property type="protein sequence ID" value="QHJ01020.1"/>
    <property type="molecule type" value="Genomic_DNA"/>
</dbReference>
<gene>
    <name evidence="6" type="ORF">GT347_25350</name>
</gene>
<dbReference type="Gene3D" id="1.10.10.10">
    <property type="entry name" value="Winged helix-like DNA-binding domain superfamily/Winged helix DNA-binding domain"/>
    <property type="match status" value="1"/>
</dbReference>
<feature type="domain" description="HTH lysR-type" evidence="5">
    <location>
        <begin position="1"/>
        <end position="55"/>
    </location>
</feature>
<dbReference type="SUPFAM" id="SSF46785">
    <property type="entry name" value="Winged helix' DNA-binding domain"/>
    <property type="match status" value="1"/>
</dbReference>
<evidence type="ECO:0000256" key="2">
    <source>
        <dbReference type="ARBA" id="ARBA00023015"/>
    </source>
</evidence>
<protein>
    <submittedName>
        <fullName evidence="6">LysR family transcriptional regulator</fullName>
    </submittedName>
</protein>
<dbReference type="InterPro" id="IPR058163">
    <property type="entry name" value="LysR-type_TF_proteobact-type"/>
</dbReference>
<dbReference type="GO" id="GO:0043565">
    <property type="term" value="F:sequence-specific DNA binding"/>
    <property type="evidence" value="ECO:0007669"/>
    <property type="project" value="TreeGrafter"/>
</dbReference>
<accession>A0A857JD33</accession>
<dbReference type="Proteomes" id="UP000464787">
    <property type="component" value="Chromosome"/>
</dbReference>
<dbReference type="RefSeq" id="WP_160554829.1">
    <property type="nucleotide sequence ID" value="NZ_CP047650.1"/>
</dbReference>
<dbReference type="Pfam" id="PF00126">
    <property type="entry name" value="HTH_1"/>
    <property type="match status" value="1"/>
</dbReference>
<organism evidence="6 7">
    <name type="scientific">Xylophilus rhododendri</name>
    <dbReference type="NCBI Taxonomy" id="2697032"/>
    <lineage>
        <taxon>Bacteria</taxon>
        <taxon>Pseudomonadati</taxon>
        <taxon>Pseudomonadota</taxon>
        <taxon>Betaproteobacteria</taxon>
        <taxon>Burkholderiales</taxon>
        <taxon>Xylophilus</taxon>
    </lineage>
</organism>
<dbReference type="Gene3D" id="3.40.190.10">
    <property type="entry name" value="Periplasmic binding protein-like II"/>
    <property type="match status" value="2"/>
</dbReference>
<keyword evidence="3" id="KW-0238">DNA-binding</keyword>
<evidence type="ECO:0000259" key="5">
    <source>
        <dbReference type="PROSITE" id="PS50931"/>
    </source>
</evidence>
<sequence>MSLLCLEASARLRSFTGAAHELHLTQGAVSRQIQALEQRLDVKLFIRRREALALTDAGRYYLDEIAPLLQRLDRATANVMAFKGRGGALALSVGASVGAYWLIPRLPDFTREHGEITLNLGTRVGPVDFSASPIDASLEFSDGQRPGLRCDFVLPLVLSPYAAPSWTGLHGRTLDADTPRAALIQHGTLPGVWDEWFIQDGIPGGAGRDGPRYEIMSMALNAAVAGMGVVLLPGYMAEDHVAAGRLRRLSRRQLRYSKGYYLVYPEEAAGMKPLQIFRSWLLGQSEHGPGIQQTVMRAA</sequence>
<evidence type="ECO:0000256" key="4">
    <source>
        <dbReference type="ARBA" id="ARBA00023163"/>
    </source>
</evidence>
<dbReference type="GO" id="GO:0003700">
    <property type="term" value="F:DNA-binding transcription factor activity"/>
    <property type="evidence" value="ECO:0007669"/>
    <property type="project" value="InterPro"/>
</dbReference>
<dbReference type="AlphaFoldDB" id="A0A857JD33"/>
<dbReference type="PANTHER" id="PTHR30537">
    <property type="entry name" value="HTH-TYPE TRANSCRIPTIONAL REGULATOR"/>
    <property type="match status" value="1"/>
</dbReference>
<keyword evidence="2" id="KW-0805">Transcription regulation</keyword>
<reference evidence="6 7" key="1">
    <citation type="submission" date="2020-01" db="EMBL/GenBank/DDBJ databases">
        <title>Genome sequencing of strain KACC 21265.</title>
        <authorList>
            <person name="Heo J."/>
            <person name="Kim S.-J."/>
            <person name="Kim J.-S."/>
            <person name="Hong S.-B."/>
            <person name="Kwon S.-W."/>
        </authorList>
    </citation>
    <scope>NUCLEOTIDE SEQUENCE [LARGE SCALE GENOMIC DNA]</scope>
    <source>
        <strain evidence="6 7">KACC 21265</strain>
    </source>
</reference>
<dbReference type="InterPro" id="IPR000847">
    <property type="entry name" value="LysR_HTH_N"/>
</dbReference>
<dbReference type="PANTHER" id="PTHR30537:SF26">
    <property type="entry name" value="GLYCINE CLEAVAGE SYSTEM TRANSCRIPTIONAL ACTIVATOR"/>
    <property type="match status" value="1"/>
</dbReference>
<evidence type="ECO:0000313" key="7">
    <source>
        <dbReference type="Proteomes" id="UP000464787"/>
    </source>
</evidence>
<dbReference type="GO" id="GO:0006351">
    <property type="term" value="P:DNA-templated transcription"/>
    <property type="evidence" value="ECO:0007669"/>
    <property type="project" value="TreeGrafter"/>
</dbReference>
<dbReference type="SUPFAM" id="SSF53850">
    <property type="entry name" value="Periplasmic binding protein-like II"/>
    <property type="match status" value="1"/>
</dbReference>
<keyword evidence="7" id="KW-1185">Reference proteome</keyword>
<proteinExistence type="inferred from homology"/>
<evidence type="ECO:0000256" key="3">
    <source>
        <dbReference type="ARBA" id="ARBA00023125"/>
    </source>
</evidence>
<dbReference type="InterPro" id="IPR036390">
    <property type="entry name" value="WH_DNA-bd_sf"/>
</dbReference>
<dbReference type="PROSITE" id="PS50931">
    <property type="entry name" value="HTH_LYSR"/>
    <property type="match status" value="1"/>
</dbReference>